<dbReference type="AlphaFoldDB" id="A0A8H4PTV7"/>
<proteinExistence type="inferred from homology"/>
<evidence type="ECO:0000256" key="9">
    <source>
        <dbReference type="ARBA" id="ARBA00023136"/>
    </source>
</evidence>
<organism evidence="16 17">
    <name type="scientific">Ophiocordyceps sinensis</name>
    <dbReference type="NCBI Taxonomy" id="72228"/>
    <lineage>
        <taxon>Eukaryota</taxon>
        <taxon>Fungi</taxon>
        <taxon>Dikarya</taxon>
        <taxon>Ascomycota</taxon>
        <taxon>Pezizomycotina</taxon>
        <taxon>Sordariomycetes</taxon>
        <taxon>Hypocreomycetidae</taxon>
        <taxon>Hypocreales</taxon>
        <taxon>Ophiocordycipitaceae</taxon>
        <taxon>Ophiocordyceps</taxon>
    </lineage>
</organism>
<keyword evidence="6 13" id="KW-1133">Transmembrane helix</keyword>
<dbReference type="OrthoDB" id="58557at2759"/>
<dbReference type="GO" id="GO:0047750">
    <property type="term" value="F:cholestenol delta-isomerase activity"/>
    <property type="evidence" value="ECO:0007669"/>
    <property type="project" value="InterPro"/>
</dbReference>
<evidence type="ECO:0000256" key="8">
    <source>
        <dbReference type="ARBA" id="ARBA00023098"/>
    </source>
</evidence>
<evidence type="ECO:0000259" key="15">
    <source>
        <dbReference type="PROSITE" id="PS51751"/>
    </source>
</evidence>
<feature type="transmembrane region" description="Helical" evidence="14">
    <location>
        <begin position="67"/>
        <end position="87"/>
    </location>
</feature>
<protein>
    <recommendedName>
        <fullName evidence="15">EXPERA domain-containing protein</fullName>
    </recommendedName>
</protein>
<dbReference type="GO" id="GO:0016126">
    <property type="term" value="P:sterol biosynthetic process"/>
    <property type="evidence" value="ECO:0007669"/>
    <property type="project" value="UniProtKB-KW"/>
</dbReference>
<evidence type="ECO:0000256" key="13">
    <source>
        <dbReference type="PROSITE-ProRule" id="PRU01087"/>
    </source>
</evidence>
<evidence type="ECO:0000256" key="2">
    <source>
        <dbReference type="ARBA" id="ARBA00008337"/>
    </source>
</evidence>
<evidence type="ECO:0000256" key="7">
    <source>
        <dbReference type="ARBA" id="ARBA00023011"/>
    </source>
</evidence>
<keyword evidence="9 13" id="KW-0472">Membrane</keyword>
<feature type="transmembrane region" description="Helical" evidence="14">
    <location>
        <begin position="190"/>
        <end position="210"/>
    </location>
</feature>
<feature type="transmembrane region" description="Helical" evidence="14">
    <location>
        <begin position="118"/>
        <end position="139"/>
    </location>
</feature>
<keyword evidence="4 13" id="KW-0812">Transmembrane</keyword>
<evidence type="ECO:0000313" key="16">
    <source>
        <dbReference type="EMBL" id="KAF4510342.1"/>
    </source>
</evidence>
<dbReference type="EMBL" id="JAAVMX010000003">
    <property type="protein sequence ID" value="KAF4510342.1"/>
    <property type="molecule type" value="Genomic_DNA"/>
</dbReference>
<gene>
    <name evidence="16" type="ORF">G6O67_002235</name>
</gene>
<feature type="transmembrane region" description="Helical" evidence="14">
    <location>
        <begin position="151"/>
        <end position="170"/>
    </location>
</feature>
<keyword evidence="17" id="KW-1185">Reference proteome</keyword>
<evidence type="ECO:0000313" key="17">
    <source>
        <dbReference type="Proteomes" id="UP000557566"/>
    </source>
</evidence>
<evidence type="ECO:0000256" key="6">
    <source>
        <dbReference type="ARBA" id="ARBA00022989"/>
    </source>
</evidence>
<keyword evidence="8" id="KW-0443">Lipid metabolism</keyword>
<dbReference type="Pfam" id="PF05241">
    <property type="entry name" value="EBP"/>
    <property type="match status" value="1"/>
</dbReference>
<evidence type="ECO:0000256" key="12">
    <source>
        <dbReference type="ARBA" id="ARBA00023235"/>
    </source>
</evidence>
<evidence type="ECO:0000256" key="11">
    <source>
        <dbReference type="ARBA" id="ARBA00023221"/>
    </source>
</evidence>
<dbReference type="InterPro" id="IPR033118">
    <property type="entry name" value="EXPERA"/>
</dbReference>
<keyword evidence="7" id="KW-0756">Sterol biosynthesis</keyword>
<comment type="similarity">
    <text evidence="2">Belongs to the EBP family.</text>
</comment>
<keyword evidence="10" id="KW-1207">Sterol metabolism</keyword>
<keyword evidence="5" id="KW-0752">Steroid biosynthesis</keyword>
<dbReference type="PANTHER" id="PTHR14207:SF0">
    <property type="entry name" value="3-BETA-HYDROXYSTEROID-DELTA(8),DELTA(7)-ISOMERASE"/>
    <property type="match status" value="1"/>
</dbReference>
<keyword evidence="11" id="KW-0753">Steroid metabolism</keyword>
<evidence type="ECO:0000256" key="5">
    <source>
        <dbReference type="ARBA" id="ARBA00022955"/>
    </source>
</evidence>
<comment type="caution">
    <text evidence="16">The sequence shown here is derived from an EMBL/GenBank/DDBJ whole genome shotgun (WGS) entry which is preliminary data.</text>
</comment>
<feature type="domain" description="EXPERA" evidence="15">
    <location>
        <begin position="63"/>
        <end position="209"/>
    </location>
</feature>
<dbReference type="GO" id="GO:0004769">
    <property type="term" value="F:steroid Delta-isomerase activity"/>
    <property type="evidence" value="ECO:0007669"/>
    <property type="project" value="TreeGrafter"/>
</dbReference>
<evidence type="ECO:0000256" key="10">
    <source>
        <dbReference type="ARBA" id="ARBA00023166"/>
    </source>
</evidence>
<feature type="transmembrane region" description="Helical" evidence="14">
    <location>
        <begin position="36"/>
        <end position="55"/>
    </location>
</feature>
<name>A0A8H4PTV7_9HYPO</name>
<reference evidence="16 17" key="1">
    <citation type="journal article" date="2020" name="Genome Biol. Evol.">
        <title>A new high-quality draft genome assembly of the Chinese cordyceps Ophiocordyceps sinensis.</title>
        <authorList>
            <person name="Shu R."/>
            <person name="Zhang J."/>
            <person name="Meng Q."/>
            <person name="Zhang H."/>
            <person name="Zhou G."/>
            <person name="Li M."/>
            <person name="Wu P."/>
            <person name="Zhao Y."/>
            <person name="Chen C."/>
            <person name="Qin Q."/>
        </authorList>
    </citation>
    <scope>NUCLEOTIDE SEQUENCE [LARGE SCALE GENOMIC DNA]</scope>
    <source>
        <strain evidence="16 17">IOZ07</strain>
    </source>
</reference>
<dbReference type="GO" id="GO:0016020">
    <property type="term" value="C:membrane"/>
    <property type="evidence" value="ECO:0007669"/>
    <property type="project" value="UniProtKB-SubCell"/>
</dbReference>
<keyword evidence="3" id="KW-0444">Lipid biosynthesis</keyword>
<evidence type="ECO:0000256" key="4">
    <source>
        <dbReference type="ARBA" id="ARBA00022692"/>
    </source>
</evidence>
<evidence type="ECO:0000256" key="14">
    <source>
        <dbReference type="SAM" id="Phobius"/>
    </source>
</evidence>
<dbReference type="GO" id="GO:0000247">
    <property type="term" value="F:C-8 sterol isomerase activity"/>
    <property type="evidence" value="ECO:0007669"/>
    <property type="project" value="TreeGrafter"/>
</dbReference>
<dbReference type="Proteomes" id="UP000557566">
    <property type="component" value="Unassembled WGS sequence"/>
</dbReference>
<dbReference type="PROSITE" id="PS51751">
    <property type="entry name" value="EXPERA"/>
    <property type="match status" value="1"/>
</dbReference>
<evidence type="ECO:0000256" key="3">
    <source>
        <dbReference type="ARBA" id="ARBA00022516"/>
    </source>
</evidence>
<dbReference type="GO" id="GO:0005783">
    <property type="term" value="C:endoplasmic reticulum"/>
    <property type="evidence" value="ECO:0007669"/>
    <property type="project" value="TreeGrafter"/>
</dbReference>
<dbReference type="PANTHER" id="PTHR14207">
    <property type="entry name" value="STEROL ISOMERASE"/>
    <property type="match status" value="1"/>
</dbReference>
<evidence type="ECO:0000256" key="1">
    <source>
        <dbReference type="ARBA" id="ARBA00004141"/>
    </source>
</evidence>
<accession>A0A8H4PTV7</accession>
<comment type="subcellular location">
    <subcellularLocation>
        <location evidence="1">Membrane</location>
        <topology evidence="1">Multi-pass membrane protein</topology>
    </subcellularLocation>
</comment>
<dbReference type="InterPro" id="IPR007905">
    <property type="entry name" value="EBP"/>
</dbReference>
<sequence length="233" mass="25481">MAMAVGEGEAASQHPYHPRTASIPGFVANEWPVTQLMAAFGCAAGAAVAVAYRAAAARCPRPADRFAAAWFALCGLLHVGFEGYYLLNRASIAGQQTIAAQLWKEYALGDSRYMTSDVFTVCVETATVLVWGPLCWLTFAATLARSPARHGLAMVVCTAHLYGVALYYATAWAEHRATGRCHSRPEPLYYWVYYVGFNMPWVVVPLFLLYDGFAQTGRAFAALDEKQPRPKGE</sequence>
<keyword evidence="12" id="KW-0413">Isomerase</keyword>